<dbReference type="Gene3D" id="3.20.20.80">
    <property type="entry name" value="Glycosidases"/>
    <property type="match status" value="2"/>
</dbReference>
<keyword evidence="2" id="KW-0812">Transmembrane</keyword>
<feature type="region of interest" description="Disordered" evidence="1">
    <location>
        <begin position="1437"/>
        <end position="1519"/>
    </location>
</feature>
<evidence type="ECO:0000313" key="5">
    <source>
        <dbReference type="RefSeq" id="XP_013411535.1"/>
    </source>
</evidence>
<evidence type="ECO:0000313" key="4">
    <source>
        <dbReference type="Proteomes" id="UP000085678"/>
    </source>
</evidence>
<keyword evidence="2" id="KW-1133">Transmembrane helix</keyword>
<feature type="region of interest" description="Disordered" evidence="1">
    <location>
        <begin position="1"/>
        <end position="40"/>
    </location>
</feature>
<dbReference type="InterPro" id="IPR013780">
    <property type="entry name" value="Glyco_hydro_b"/>
</dbReference>
<dbReference type="RefSeq" id="XP_013411535.1">
    <property type="nucleotide sequence ID" value="XM_013556081.1"/>
</dbReference>
<dbReference type="Pfam" id="PF00128">
    <property type="entry name" value="Alpha-amylase"/>
    <property type="match status" value="2"/>
</dbReference>
<evidence type="ECO:0000256" key="2">
    <source>
        <dbReference type="SAM" id="Phobius"/>
    </source>
</evidence>
<feature type="region of interest" description="Disordered" evidence="1">
    <location>
        <begin position="118"/>
        <end position="144"/>
    </location>
</feature>
<feature type="compositionally biased region" description="Basic and acidic residues" evidence="1">
    <location>
        <begin position="1465"/>
        <end position="1512"/>
    </location>
</feature>
<dbReference type="STRING" id="7574.A0A1S3JM98"/>
<dbReference type="SUPFAM" id="SSF51445">
    <property type="entry name" value="(Trans)glycosidases"/>
    <property type="match status" value="2"/>
</dbReference>
<feature type="region of interest" description="Disordered" evidence="1">
    <location>
        <begin position="274"/>
        <end position="294"/>
    </location>
</feature>
<dbReference type="InParanoid" id="A0A1S3JM98"/>
<dbReference type="InterPro" id="IPR045857">
    <property type="entry name" value="O16G_dom_2"/>
</dbReference>
<dbReference type="PANTHER" id="PTHR10357:SF179">
    <property type="entry name" value="NEUTRAL AND BASIC AMINO ACID TRANSPORT PROTEIN RBAT"/>
    <property type="match status" value="1"/>
</dbReference>
<feature type="compositionally biased region" description="Basic and acidic residues" evidence="1">
    <location>
        <begin position="19"/>
        <end position="28"/>
    </location>
</feature>
<feature type="compositionally biased region" description="Basic and acidic residues" evidence="1">
    <location>
        <begin position="1046"/>
        <end position="1067"/>
    </location>
</feature>
<reference evidence="5" key="1">
    <citation type="submission" date="2025-08" db="UniProtKB">
        <authorList>
            <consortium name="RefSeq"/>
        </authorList>
    </citation>
    <scope>IDENTIFICATION</scope>
    <source>
        <tissue evidence="5">Gonads</tissue>
    </source>
</reference>
<dbReference type="GeneID" id="106174499"/>
<dbReference type="Gene3D" id="2.60.40.1180">
    <property type="entry name" value="Golgi alpha-mannosidase II"/>
    <property type="match status" value="2"/>
</dbReference>
<feature type="region of interest" description="Disordered" evidence="1">
    <location>
        <begin position="1004"/>
        <end position="1105"/>
    </location>
</feature>
<feature type="compositionally biased region" description="Basic and acidic residues" evidence="1">
    <location>
        <begin position="1084"/>
        <end position="1093"/>
    </location>
</feature>
<gene>
    <name evidence="5" type="primary">LOC106174499</name>
</gene>
<protein>
    <submittedName>
        <fullName evidence="5">Uncharacterized protein LOC106174499</fullName>
    </submittedName>
</protein>
<feature type="domain" description="Glycosyl hydrolase family 13 catalytic" evidence="3">
    <location>
        <begin position="383"/>
        <end position="768"/>
    </location>
</feature>
<dbReference type="Proteomes" id="UP000085678">
    <property type="component" value="Unplaced"/>
</dbReference>
<feature type="compositionally biased region" description="Acidic residues" evidence="1">
    <location>
        <begin position="132"/>
        <end position="144"/>
    </location>
</feature>
<organism evidence="4 5">
    <name type="scientific">Lingula anatina</name>
    <name type="common">Brachiopod</name>
    <name type="synonym">Lingula unguis</name>
    <dbReference type="NCBI Taxonomy" id="7574"/>
    <lineage>
        <taxon>Eukaryota</taxon>
        <taxon>Metazoa</taxon>
        <taxon>Spiralia</taxon>
        <taxon>Lophotrochozoa</taxon>
        <taxon>Brachiopoda</taxon>
        <taxon>Linguliformea</taxon>
        <taxon>Lingulata</taxon>
        <taxon>Lingulida</taxon>
        <taxon>Linguloidea</taxon>
        <taxon>Lingulidae</taxon>
        <taxon>Lingula</taxon>
    </lineage>
</organism>
<dbReference type="InterPro" id="IPR006047">
    <property type="entry name" value="GH13_cat_dom"/>
</dbReference>
<sequence length="1519" mass="175651">MKPQMKLRWRSLSVSEDPIDPRQFDPPKFHRSVSASDDTTDLTTRGIHVTELIQLRKVRFQDAISEEEEEYKKKKSTRINPLGEVVRITPSRRSVPRNLSMEGQRHLCSVTNLRFRQRRRGSASSAKSGDASEPENEMCSSEEESIQDYKPVTFFTEDDEPQTFHVRYPHVLKGPLDVNEDGLENLHSQSLMEAVTEEEEVEIPTGLHRVLSVTIGGLNRVLTRLQLHRHSIAAPPPDPLQILHHGDLMSDLSHSGNVPDSEGYRSHLRRFSTQSDDSLASQETRTTELNRSSSMDSDTFVDFTVRPAKEERKLSLIHRATSCIFDEYYKPWWKRHRPTGKWAVAFCLSLSWLLVFLTFLLYAVLTYTPPPKLDWWQTTVIYQIYPRSFQDYNHDGIGDLRGIEERLDYFKTIGVDTIWLSPIYDSPMRDFGYDVTNYTKVWPTFGTMSDFEHLVNEAHDKGLYVILDYIPNHSSNETEWFIRSRHAKDSSDIYSYYYVWKDCGENGSWVPTNWRSLFGKSAWEWDPVRKQCYLHQFLPSQPDFDFRNPLVIEEMEEVLKFWMEKGVDGFRVDSIKFLFEDYLYRNESIDNPDLDPDRYEYLKHNLTASLQELYYIVARWRHLLNEWGKLHGRKIVLIGEAYGETEEVMRLHGEYTCEGTDYPFNFNLIFLNRTCGGNCVYKLVDDWMGKMKKNFWANWVLGNHDNPRIATKMGPQFVNALNMLLLLLPGTPTTYYGEELGMENIDQPQPIRDPFGLMFNDTSRDPERSPMQWSRGRHAGYSNGSEAWLPVHPNYKTGYTVEDQLKDPESHLSVYMSLVRLRQEYAFLYGNFHYAIIDDKIFSFVREWPGSVGQPVYLIAINFGNETCLTDFTLSARFHVPKKGYVIENTRQNISEKLAIGKKIKLNQVELEPGQGIVVQWYVWRSRLDAFMDYIIGIFYKKPKKKTAFYQNYKKEPIATDLNNPLKVKKHAENMLHQAQEAKNALNTMVDIIGQNKADRKHDSIGYVPVSSNSTSYKTKKEQSSSIEAQGQERAVHKNNIQVSDKTSHSRNALDVKGYQHSDDSMRGHKMTYRVSMKDTGQLDNKDKGHESKASGTEDSDKVLKTRAVEKQRSKRNIALGNHDNPRIATKMGPQFVNALNMLLLLLPGTPTTYYGEELGMENIDQPQPIRDPFGLMFNDTSRDPERSPMQWSRGRHAGYSNGSEAWLPVHPNYKTGYTVEDQLKDPESHLSVYMSLVRLRQEYAFLYGNFHYAIIDDKIFSFVREWPGSVGQPVYLIAINFGNETCLTDFTLSARFHVPKKGYVIENTRQNISEKLAIGKKIKLNQVELEPGQGIVVQWYVWRSRLDAFMDYIIGIFYKKPKKKMAFYQNYKKEPIATDLNNPLKVKKHAENMLHQAQEAKNALNTMVDIIGQNKADRKHDSIGYVPVSSNFTSYKTKKEQSSSIEAQGQKRAVHKNNIQVSDKTSHSRNALDVKGYQHSDDSNKDKGRESKASGTQDSDKILKMRAVEKQRSKRNIA</sequence>
<dbReference type="GO" id="GO:0005975">
    <property type="term" value="P:carbohydrate metabolic process"/>
    <property type="evidence" value="ECO:0007669"/>
    <property type="project" value="InterPro"/>
</dbReference>
<feature type="compositionally biased region" description="Low complexity" evidence="1">
    <location>
        <begin position="122"/>
        <end position="131"/>
    </location>
</feature>
<dbReference type="SMART" id="SM00642">
    <property type="entry name" value="Aamy"/>
    <property type="match status" value="1"/>
</dbReference>
<dbReference type="KEGG" id="lak:106174499"/>
<feature type="transmembrane region" description="Helical" evidence="2">
    <location>
        <begin position="342"/>
        <end position="365"/>
    </location>
</feature>
<proteinExistence type="predicted"/>
<evidence type="ECO:0000259" key="3">
    <source>
        <dbReference type="SMART" id="SM00642"/>
    </source>
</evidence>
<dbReference type="OrthoDB" id="1740265at2759"/>
<dbReference type="Gene3D" id="3.90.400.10">
    <property type="entry name" value="Oligo-1,6-glucosidase, Domain 2"/>
    <property type="match status" value="1"/>
</dbReference>
<dbReference type="PANTHER" id="PTHR10357">
    <property type="entry name" value="ALPHA-AMYLASE FAMILY MEMBER"/>
    <property type="match status" value="1"/>
</dbReference>
<name>A0A1S3JM98_LINAN</name>
<dbReference type="InterPro" id="IPR017853">
    <property type="entry name" value="GH"/>
</dbReference>
<keyword evidence="2" id="KW-0472">Membrane</keyword>
<keyword evidence="4" id="KW-1185">Reference proteome</keyword>
<accession>A0A1S3JM98</accession>
<evidence type="ECO:0000256" key="1">
    <source>
        <dbReference type="SAM" id="MobiDB-lite"/>
    </source>
</evidence>